<feature type="transmembrane region" description="Helical" evidence="2">
    <location>
        <begin position="221"/>
        <end position="243"/>
    </location>
</feature>
<dbReference type="Proteomes" id="UP001590950">
    <property type="component" value="Unassembled WGS sequence"/>
</dbReference>
<proteinExistence type="predicted"/>
<evidence type="ECO:0000256" key="1">
    <source>
        <dbReference type="SAM" id="MobiDB-lite"/>
    </source>
</evidence>
<keyword evidence="2" id="KW-0812">Transmembrane</keyword>
<feature type="region of interest" description="Disordered" evidence="1">
    <location>
        <begin position="1"/>
        <end position="183"/>
    </location>
</feature>
<comment type="caution">
    <text evidence="3">The sequence shown here is derived from an EMBL/GenBank/DDBJ whole genome shotgun (WGS) entry which is preliminary data.</text>
</comment>
<reference evidence="3 4" key="1">
    <citation type="submission" date="2024-09" db="EMBL/GenBank/DDBJ databases">
        <title>Rethinking Asexuality: The Enigmatic Case of Functional Sexual Genes in Lepraria (Stereocaulaceae).</title>
        <authorList>
            <person name="Doellman M."/>
            <person name="Sun Y."/>
            <person name="Barcenas-Pena A."/>
            <person name="Lumbsch H.T."/>
            <person name="Grewe F."/>
        </authorList>
    </citation>
    <scope>NUCLEOTIDE SEQUENCE [LARGE SCALE GENOMIC DNA]</scope>
    <source>
        <strain evidence="3 4">Mercado 3170</strain>
    </source>
</reference>
<keyword evidence="4" id="KW-1185">Reference proteome</keyword>
<evidence type="ECO:0000256" key="2">
    <source>
        <dbReference type="SAM" id="Phobius"/>
    </source>
</evidence>
<dbReference type="EMBL" id="JBEFKJ010000052">
    <property type="protein sequence ID" value="KAL2036733.1"/>
    <property type="molecule type" value="Genomic_DNA"/>
</dbReference>
<sequence length="249" mass="27883">MRKYPAPTVPDNPPKLPPLSRSRPLSYPEPHEPVSPLGPEPIKHNAPVSPLTSPDSLPFAPTPRLAQSQSQQTPVDHSEPYYPTHRAAGAEDSYYPEEPFTIPHKEASTKHTMYWHPIRQPTQPPQQPLPSQLAPAKTTTPVTRKPLPPQQQPQSTGYPSIQPLPAQARPHRPRHKQSPYEMPLPREGARKKVEWDAANLMEAQRRDQSVRREDARNCRRCSLGVLALLFMGAVIFGVVYALVKKNGTS</sequence>
<organism evidence="3 4">
    <name type="scientific">Stereocaulon virgatum</name>
    <dbReference type="NCBI Taxonomy" id="373712"/>
    <lineage>
        <taxon>Eukaryota</taxon>
        <taxon>Fungi</taxon>
        <taxon>Dikarya</taxon>
        <taxon>Ascomycota</taxon>
        <taxon>Pezizomycotina</taxon>
        <taxon>Lecanoromycetes</taxon>
        <taxon>OSLEUM clade</taxon>
        <taxon>Lecanoromycetidae</taxon>
        <taxon>Lecanorales</taxon>
        <taxon>Lecanorineae</taxon>
        <taxon>Stereocaulaceae</taxon>
        <taxon>Stereocaulon</taxon>
    </lineage>
</organism>
<name>A0ABR3ZU40_9LECA</name>
<evidence type="ECO:0000313" key="3">
    <source>
        <dbReference type="EMBL" id="KAL2036733.1"/>
    </source>
</evidence>
<feature type="compositionally biased region" description="Low complexity" evidence="1">
    <location>
        <begin position="18"/>
        <end position="28"/>
    </location>
</feature>
<protein>
    <submittedName>
        <fullName evidence="3">Uncharacterized protein</fullName>
    </submittedName>
</protein>
<feature type="compositionally biased region" description="Polar residues" evidence="1">
    <location>
        <begin position="65"/>
        <end position="75"/>
    </location>
</feature>
<feature type="compositionally biased region" description="Pro residues" evidence="1">
    <location>
        <begin position="7"/>
        <end position="17"/>
    </location>
</feature>
<accession>A0ABR3ZU40</accession>
<keyword evidence="2" id="KW-0472">Membrane</keyword>
<evidence type="ECO:0000313" key="4">
    <source>
        <dbReference type="Proteomes" id="UP001590950"/>
    </source>
</evidence>
<keyword evidence="2" id="KW-1133">Transmembrane helix</keyword>
<gene>
    <name evidence="3" type="ORF">N7G274_010528</name>
</gene>